<proteinExistence type="predicted"/>
<keyword evidence="6 7" id="KW-0472">Membrane</keyword>
<sequence length="409" mass="46311">MFQRAIQRYVNNFRGFSREIWILTLITFINRAGTMVFPFLSKYLKEDLHFTYGQVGTVMMFFGAGSLAGSWIGGKLSDKIGFYKIMVFSLFTTGILFFFMQYVTTFKGWCAAIFGIMVIADMFRPAMFVSLGVYAKPENRTRALALVRLAINLGFAAGPALGGLIIVYMGYSGLFWADSISCVLAIIIFWLLVKEKSKKTTDEETEQENNTVKQIKRRLFKDTVFLLFLFNCFATAFIFFQLFTTQPLYHKEVYGLTEFHTGLLMSLNGLTVFILEMPLVGYVERKGIPKTKVFVFGTLLFALSFYVLLIHVWLGILLLGLLLLTVAEMFYFPFSNSFAMGRAPKGREGTYMAAYTMAFSLAHILSAKTGMTIISKWGYNVNWVFMGTFGLLGVGSLILMQKLLAEENK</sequence>
<feature type="transmembrane region" description="Helical" evidence="7">
    <location>
        <begin position="263"/>
        <end position="281"/>
    </location>
</feature>
<evidence type="ECO:0000256" key="7">
    <source>
        <dbReference type="SAM" id="Phobius"/>
    </source>
</evidence>
<feature type="transmembrane region" description="Helical" evidence="7">
    <location>
        <begin position="52"/>
        <end position="73"/>
    </location>
</feature>
<feature type="transmembrane region" description="Helical" evidence="7">
    <location>
        <begin position="316"/>
        <end position="334"/>
    </location>
</feature>
<dbReference type="InterPro" id="IPR036259">
    <property type="entry name" value="MFS_trans_sf"/>
</dbReference>
<keyword evidence="4 7" id="KW-0812">Transmembrane</keyword>
<keyword evidence="5 7" id="KW-1133">Transmembrane helix</keyword>
<comment type="caution">
    <text evidence="9">The sequence shown here is derived from an EMBL/GenBank/DDBJ whole genome shotgun (WGS) entry which is preliminary data.</text>
</comment>
<dbReference type="InterPro" id="IPR011701">
    <property type="entry name" value="MFS"/>
</dbReference>
<dbReference type="PROSITE" id="PS50850">
    <property type="entry name" value="MFS"/>
    <property type="match status" value="1"/>
</dbReference>
<dbReference type="RefSeq" id="WP_188619660.1">
    <property type="nucleotide sequence ID" value="NZ_BMJE01000001.1"/>
</dbReference>
<evidence type="ECO:0000256" key="2">
    <source>
        <dbReference type="ARBA" id="ARBA00022448"/>
    </source>
</evidence>
<feature type="transmembrane region" description="Helical" evidence="7">
    <location>
        <begin position="381"/>
        <end position="400"/>
    </location>
</feature>
<dbReference type="EMBL" id="BMJE01000001">
    <property type="protein sequence ID" value="GGB68090.1"/>
    <property type="molecule type" value="Genomic_DNA"/>
</dbReference>
<dbReference type="PANTHER" id="PTHR23517">
    <property type="entry name" value="RESISTANCE PROTEIN MDTM, PUTATIVE-RELATED-RELATED"/>
    <property type="match status" value="1"/>
</dbReference>
<protein>
    <submittedName>
        <fullName evidence="9">MFS transporter</fullName>
    </submittedName>
</protein>
<feature type="transmembrane region" description="Helical" evidence="7">
    <location>
        <begin position="109"/>
        <end position="134"/>
    </location>
</feature>
<comment type="subcellular location">
    <subcellularLocation>
        <location evidence="1">Cell membrane</location>
        <topology evidence="1">Multi-pass membrane protein</topology>
    </subcellularLocation>
</comment>
<organism evidence="9 10">
    <name type="scientific">Flavobacterium suaedae</name>
    <dbReference type="NCBI Taxonomy" id="1767027"/>
    <lineage>
        <taxon>Bacteria</taxon>
        <taxon>Pseudomonadati</taxon>
        <taxon>Bacteroidota</taxon>
        <taxon>Flavobacteriia</taxon>
        <taxon>Flavobacteriales</taxon>
        <taxon>Flavobacteriaceae</taxon>
        <taxon>Flavobacterium</taxon>
    </lineage>
</organism>
<feature type="transmembrane region" description="Helical" evidence="7">
    <location>
        <begin position="146"/>
        <end position="168"/>
    </location>
</feature>
<feature type="transmembrane region" description="Helical" evidence="7">
    <location>
        <begin position="354"/>
        <end position="375"/>
    </location>
</feature>
<feature type="transmembrane region" description="Helical" evidence="7">
    <location>
        <begin position="293"/>
        <end position="310"/>
    </location>
</feature>
<feature type="transmembrane region" description="Helical" evidence="7">
    <location>
        <begin position="223"/>
        <end position="243"/>
    </location>
</feature>
<keyword evidence="3" id="KW-1003">Cell membrane</keyword>
<reference evidence="10" key="1">
    <citation type="journal article" date="2019" name="Int. J. Syst. Evol. Microbiol.">
        <title>The Global Catalogue of Microorganisms (GCM) 10K type strain sequencing project: providing services to taxonomists for standard genome sequencing and annotation.</title>
        <authorList>
            <consortium name="The Broad Institute Genomics Platform"/>
            <consortium name="The Broad Institute Genome Sequencing Center for Infectious Disease"/>
            <person name="Wu L."/>
            <person name="Ma J."/>
        </authorList>
    </citation>
    <scope>NUCLEOTIDE SEQUENCE [LARGE SCALE GENOMIC DNA]</scope>
    <source>
        <strain evidence="10">CGMCC 1.15461</strain>
    </source>
</reference>
<dbReference type="CDD" id="cd17329">
    <property type="entry name" value="MFS_MdtH_MDR_like"/>
    <property type="match status" value="1"/>
</dbReference>
<dbReference type="SUPFAM" id="SSF103473">
    <property type="entry name" value="MFS general substrate transporter"/>
    <property type="match status" value="1"/>
</dbReference>
<feature type="transmembrane region" description="Helical" evidence="7">
    <location>
        <begin position="85"/>
        <end position="103"/>
    </location>
</feature>
<feature type="domain" description="Major facilitator superfamily (MFS) profile" evidence="8">
    <location>
        <begin position="19"/>
        <end position="405"/>
    </location>
</feature>
<evidence type="ECO:0000256" key="3">
    <source>
        <dbReference type="ARBA" id="ARBA00022475"/>
    </source>
</evidence>
<feature type="transmembrane region" description="Helical" evidence="7">
    <location>
        <begin position="20"/>
        <end position="40"/>
    </location>
</feature>
<accession>A0ABQ1JIM9</accession>
<dbReference type="Gene3D" id="1.20.1250.20">
    <property type="entry name" value="MFS general substrate transporter like domains"/>
    <property type="match status" value="1"/>
</dbReference>
<keyword evidence="2" id="KW-0813">Transport</keyword>
<evidence type="ECO:0000256" key="4">
    <source>
        <dbReference type="ARBA" id="ARBA00022692"/>
    </source>
</evidence>
<gene>
    <name evidence="9" type="ORF">GCM10007424_05110</name>
</gene>
<evidence type="ECO:0000256" key="5">
    <source>
        <dbReference type="ARBA" id="ARBA00022989"/>
    </source>
</evidence>
<evidence type="ECO:0000259" key="8">
    <source>
        <dbReference type="PROSITE" id="PS50850"/>
    </source>
</evidence>
<evidence type="ECO:0000313" key="10">
    <source>
        <dbReference type="Proteomes" id="UP000615760"/>
    </source>
</evidence>
<evidence type="ECO:0000256" key="6">
    <source>
        <dbReference type="ARBA" id="ARBA00023136"/>
    </source>
</evidence>
<dbReference type="Proteomes" id="UP000615760">
    <property type="component" value="Unassembled WGS sequence"/>
</dbReference>
<dbReference type="InterPro" id="IPR020846">
    <property type="entry name" value="MFS_dom"/>
</dbReference>
<dbReference type="InterPro" id="IPR050171">
    <property type="entry name" value="MFS_Transporters"/>
</dbReference>
<evidence type="ECO:0000256" key="1">
    <source>
        <dbReference type="ARBA" id="ARBA00004651"/>
    </source>
</evidence>
<dbReference type="PANTHER" id="PTHR23517:SF2">
    <property type="entry name" value="MULTIDRUG RESISTANCE PROTEIN MDTH"/>
    <property type="match status" value="1"/>
</dbReference>
<dbReference type="Pfam" id="PF07690">
    <property type="entry name" value="MFS_1"/>
    <property type="match status" value="1"/>
</dbReference>
<name>A0ABQ1JIM9_9FLAO</name>
<evidence type="ECO:0000313" key="9">
    <source>
        <dbReference type="EMBL" id="GGB68090.1"/>
    </source>
</evidence>
<keyword evidence="10" id="KW-1185">Reference proteome</keyword>
<feature type="transmembrane region" description="Helical" evidence="7">
    <location>
        <begin position="174"/>
        <end position="193"/>
    </location>
</feature>